<sequence>MAAPRPVAADAMAAALTASMRDVGGIPTITSPRRDDIVLGLKKPSKGQEVVMAADVAPVAIVSVFWVIVGAIVPWFIPKGSQRGIIQAMLVITSISCYMFWLCTYMSQMYPLVGPSLSNHTVVAIEAYWK</sequence>
<protein>
    <submittedName>
        <fullName evidence="1">Uncharacterized protein</fullName>
    </submittedName>
</protein>
<reference evidence="1 2" key="1">
    <citation type="journal article" date="2020" name="Cell">
        <title>Large-Scale Comparative Analyses of Tick Genomes Elucidate Their Genetic Diversity and Vector Capacities.</title>
        <authorList>
            <consortium name="Tick Genome and Microbiome Consortium (TIGMIC)"/>
            <person name="Jia N."/>
            <person name="Wang J."/>
            <person name="Shi W."/>
            <person name="Du L."/>
            <person name="Sun Y."/>
            <person name="Zhan W."/>
            <person name="Jiang J.F."/>
            <person name="Wang Q."/>
            <person name="Zhang B."/>
            <person name="Ji P."/>
            <person name="Bell-Sakyi L."/>
            <person name="Cui X.M."/>
            <person name="Yuan T.T."/>
            <person name="Jiang B.G."/>
            <person name="Yang W.F."/>
            <person name="Lam T.T."/>
            <person name="Chang Q.C."/>
            <person name="Ding S.J."/>
            <person name="Wang X.J."/>
            <person name="Zhu J.G."/>
            <person name="Ruan X.D."/>
            <person name="Zhao L."/>
            <person name="Wei J.T."/>
            <person name="Ye R.Z."/>
            <person name="Que T.C."/>
            <person name="Du C.H."/>
            <person name="Zhou Y.H."/>
            <person name="Cheng J.X."/>
            <person name="Dai P.F."/>
            <person name="Guo W.B."/>
            <person name="Han X.H."/>
            <person name="Huang E.J."/>
            <person name="Li L.F."/>
            <person name="Wei W."/>
            <person name="Gao Y.C."/>
            <person name="Liu J.Z."/>
            <person name="Shao H.Z."/>
            <person name="Wang X."/>
            <person name="Wang C.C."/>
            <person name="Yang T.C."/>
            <person name="Huo Q.B."/>
            <person name="Li W."/>
            <person name="Chen H.Y."/>
            <person name="Chen S.E."/>
            <person name="Zhou L.G."/>
            <person name="Ni X.B."/>
            <person name="Tian J.H."/>
            <person name="Sheng Y."/>
            <person name="Liu T."/>
            <person name="Pan Y.S."/>
            <person name="Xia L.Y."/>
            <person name="Li J."/>
            <person name="Zhao F."/>
            <person name="Cao W.C."/>
        </authorList>
    </citation>
    <scope>NUCLEOTIDE SEQUENCE [LARGE SCALE GENOMIC DNA]</scope>
    <source>
        <strain evidence="1">Iper-2018</strain>
    </source>
</reference>
<evidence type="ECO:0000313" key="1">
    <source>
        <dbReference type="EMBL" id="KAG0415096.1"/>
    </source>
</evidence>
<name>A0AC60P706_IXOPE</name>
<proteinExistence type="predicted"/>
<accession>A0AC60P706</accession>
<keyword evidence="2" id="KW-1185">Reference proteome</keyword>
<comment type="caution">
    <text evidence="1">The sequence shown here is derived from an EMBL/GenBank/DDBJ whole genome shotgun (WGS) entry which is preliminary data.</text>
</comment>
<dbReference type="Proteomes" id="UP000805193">
    <property type="component" value="Unassembled WGS sequence"/>
</dbReference>
<gene>
    <name evidence="1" type="ORF">HPB47_007735</name>
</gene>
<organism evidence="1 2">
    <name type="scientific">Ixodes persulcatus</name>
    <name type="common">Taiga tick</name>
    <dbReference type="NCBI Taxonomy" id="34615"/>
    <lineage>
        <taxon>Eukaryota</taxon>
        <taxon>Metazoa</taxon>
        <taxon>Ecdysozoa</taxon>
        <taxon>Arthropoda</taxon>
        <taxon>Chelicerata</taxon>
        <taxon>Arachnida</taxon>
        <taxon>Acari</taxon>
        <taxon>Parasitiformes</taxon>
        <taxon>Ixodida</taxon>
        <taxon>Ixodoidea</taxon>
        <taxon>Ixodidae</taxon>
        <taxon>Ixodinae</taxon>
        <taxon>Ixodes</taxon>
    </lineage>
</organism>
<evidence type="ECO:0000313" key="2">
    <source>
        <dbReference type="Proteomes" id="UP000805193"/>
    </source>
</evidence>
<dbReference type="EMBL" id="JABSTQ010011111">
    <property type="protein sequence ID" value="KAG0415096.1"/>
    <property type="molecule type" value="Genomic_DNA"/>
</dbReference>